<dbReference type="PANTHER" id="PTHR11538:SF41">
    <property type="entry name" value="PHENYLALANINE--TRNA LIGASE, MITOCHONDRIAL"/>
    <property type="match status" value="1"/>
</dbReference>
<evidence type="ECO:0000256" key="12">
    <source>
        <dbReference type="ARBA" id="ARBA00049255"/>
    </source>
</evidence>
<dbReference type="GO" id="GO:0005524">
    <property type="term" value="F:ATP binding"/>
    <property type="evidence" value="ECO:0007669"/>
    <property type="project" value="UniProtKB-KW"/>
</dbReference>
<dbReference type="OrthoDB" id="4457at2759"/>
<dbReference type="GO" id="GO:0005759">
    <property type="term" value="C:mitochondrial matrix"/>
    <property type="evidence" value="ECO:0007669"/>
    <property type="project" value="UniProtKB-SubCell"/>
</dbReference>
<keyword evidence="17" id="KW-1185">Reference proteome</keyword>
<dbReference type="STRING" id="1054147.F4Q0B2"/>
<comment type="similarity">
    <text evidence="2">Belongs to the class-II aminoacyl-tRNA synthetase family.</text>
</comment>
<dbReference type="InterPro" id="IPR036690">
    <property type="entry name" value="Fdx_antiC-bd_sf"/>
</dbReference>
<dbReference type="AlphaFoldDB" id="F4Q0B2"/>
<dbReference type="EMBL" id="GL883018">
    <property type="protein sequence ID" value="EGG18263.1"/>
    <property type="molecule type" value="Genomic_DNA"/>
</dbReference>
<dbReference type="InterPro" id="IPR006195">
    <property type="entry name" value="aa-tRNA-synth_II"/>
</dbReference>
<proteinExistence type="inferred from homology"/>
<dbReference type="NCBIfam" id="TIGR00469">
    <property type="entry name" value="pheS_mito"/>
    <property type="match status" value="1"/>
</dbReference>
<protein>
    <recommendedName>
        <fullName evidence="3">phenylalanine--tRNA ligase</fullName>
        <ecNumber evidence="3">6.1.1.20</ecNumber>
    </recommendedName>
    <alternativeName>
        <fullName evidence="11">Phenylalanyl-tRNA synthetase</fullName>
    </alternativeName>
</protein>
<keyword evidence="10" id="KW-0030">Aminoacyl-tRNA synthetase</keyword>
<dbReference type="Gene3D" id="3.30.930.10">
    <property type="entry name" value="Bira Bifunctional Protein, Domain 2"/>
    <property type="match status" value="1"/>
</dbReference>
<dbReference type="InterPro" id="IPR002319">
    <property type="entry name" value="Phenylalanyl-tRNA_Synthase"/>
</dbReference>
<dbReference type="FunFam" id="3.30.70.380:FF:000002">
    <property type="entry name" value="phenylalanine--tRNA ligase, mitochondrial"/>
    <property type="match status" value="1"/>
</dbReference>
<sequence length="484" mass="56014">MILSSIFKSSTTTTTTSSLIRSSNLIYRSLSTLNLVNSQSQPSSSSSSSFTPSTLSSSSSSSSFSIYRRLYSSTPTPIIDYTKIIPKEGNIPTSILEKRGRSLHNRIDHPLSVIKKKIHYHFKEIVEADGKTITRFNFYDNFDSKVTSKQNFDDLLFPNDHIGRSPNDTYYFDENTLLRTHTSAHQMELLLKKNPKDTAFLVTGDVYRRDTIDSVHYPVFHQMEGVQTFTLPNSSETPFKFNPNNDYYNDGQYAMDSNIQFVEKHLKSTLESMIRSVIGTNLEVRWIDAYFPFTAPSWEMEILFQGRWLEVLGCGVVHPGILNAAGRSDEYAWAFGIGLERLAMILFDIPDIRLFWTEDDRFHRQFKGVDKKPEEITNIDISKTRFQPYSKFPSCFKDITFWLPQQKDLFHENHLYEFLRGEAGDLIEDVQLIDTFVHPKTGLTSQCYRINYRSMERNLTNEEIDLQMSNIRSKIENKLNIKLR</sequence>
<dbReference type="GO" id="GO:0006432">
    <property type="term" value="P:phenylalanyl-tRNA aminoacylation"/>
    <property type="evidence" value="ECO:0007669"/>
    <property type="project" value="InterPro"/>
</dbReference>
<evidence type="ECO:0000313" key="16">
    <source>
        <dbReference type="EMBL" id="EGG18263.1"/>
    </source>
</evidence>
<organism evidence="16 17">
    <name type="scientific">Cavenderia fasciculata</name>
    <name type="common">Slime mold</name>
    <name type="synonym">Dictyostelium fasciculatum</name>
    <dbReference type="NCBI Taxonomy" id="261658"/>
    <lineage>
        <taxon>Eukaryota</taxon>
        <taxon>Amoebozoa</taxon>
        <taxon>Evosea</taxon>
        <taxon>Eumycetozoa</taxon>
        <taxon>Dictyostelia</taxon>
        <taxon>Acytosteliales</taxon>
        <taxon>Cavenderiaceae</taxon>
        <taxon>Cavenderia</taxon>
    </lineage>
</organism>
<dbReference type="InterPro" id="IPR045864">
    <property type="entry name" value="aa-tRNA-synth_II/BPL/LPL"/>
</dbReference>
<evidence type="ECO:0000256" key="8">
    <source>
        <dbReference type="ARBA" id="ARBA00022946"/>
    </source>
</evidence>
<dbReference type="Pfam" id="PF03147">
    <property type="entry name" value="FDX-ACB"/>
    <property type="match status" value="1"/>
</dbReference>
<dbReference type="Proteomes" id="UP000007797">
    <property type="component" value="Unassembled WGS sequence"/>
</dbReference>
<evidence type="ECO:0000256" key="9">
    <source>
        <dbReference type="ARBA" id="ARBA00023128"/>
    </source>
</evidence>
<keyword evidence="7" id="KW-0648">Protein biosynthesis</keyword>
<dbReference type="SUPFAM" id="SSF54991">
    <property type="entry name" value="Anticodon-binding domain of PheRS"/>
    <property type="match status" value="1"/>
</dbReference>
<reference evidence="17" key="1">
    <citation type="journal article" date="2011" name="Genome Res.">
        <title>Phylogeny-wide analysis of social amoeba genomes highlights ancient origins for complex intercellular communication.</title>
        <authorList>
            <person name="Heidel A.J."/>
            <person name="Lawal H.M."/>
            <person name="Felder M."/>
            <person name="Schilde C."/>
            <person name="Helps N.R."/>
            <person name="Tunggal B."/>
            <person name="Rivero F."/>
            <person name="John U."/>
            <person name="Schleicher M."/>
            <person name="Eichinger L."/>
            <person name="Platzer M."/>
            <person name="Noegel A.A."/>
            <person name="Schaap P."/>
            <person name="Gloeckner G."/>
        </authorList>
    </citation>
    <scope>NUCLEOTIDE SEQUENCE [LARGE SCALE GENOMIC DNA]</scope>
    <source>
        <strain evidence="17">SH3</strain>
    </source>
</reference>
<keyword evidence="5" id="KW-0547">Nucleotide-binding</keyword>
<evidence type="ECO:0000256" key="7">
    <source>
        <dbReference type="ARBA" id="ARBA00022917"/>
    </source>
</evidence>
<keyword evidence="6" id="KW-0067">ATP-binding</keyword>
<evidence type="ECO:0000256" key="10">
    <source>
        <dbReference type="ARBA" id="ARBA00023146"/>
    </source>
</evidence>
<evidence type="ECO:0000259" key="14">
    <source>
        <dbReference type="PROSITE" id="PS50862"/>
    </source>
</evidence>
<feature type="domain" description="FDX-ACB" evidence="15">
    <location>
        <begin position="390"/>
        <end position="484"/>
    </location>
</feature>
<dbReference type="GeneID" id="14870433"/>
<dbReference type="GO" id="GO:0000049">
    <property type="term" value="F:tRNA binding"/>
    <property type="evidence" value="ECO:0007669"/>
    <property type="project" value="InterPro"/>
</dbReference>
<evidence type="ECO:0000256" key="11">
    <source>
        <dbReference type="ARBA" id="ARBA00031194"/>
    </source>
</evidence>
<evidence type="ECO:0000256" key="3">
    <source>
        <dbReference type="ARBA" id="ARBA00012814"/>
    </source>
</evidence>
<dbReference type="RefSeq" id="XP_004357086.1">
    <property type="nucleotide sequence ID" value="XM_004357031.1"/>
</dbReference>
<dbReference type="OMA" id="PISHYPQ"/>
<comment type="catalytic activity">
    <reaction evidence="12">
        <text>tRNA(Phe) + L-phenylalanine + ATP = L-phenylalanyl-tRNA(Phe) + AMP + diphosphate + H(+)</text>
        <dbReference type="Rhea" id="RHEA:19413"/>
        <dbReference type="Rhea" id="RHEA-COMP:9668"/>
        <dbReference type="Rhea" id="RHEA-COMP:9699"/>
        <dbReference type="ChEBI" id="CHEBI:15378"/>
        <dbReference type="ChEBI" id="CHEBI:30616"/>
        <dbReference type="ChEBI" id="CHEBI:33019"/>
        <dbReference type="ChEBI" id="CHEBI:58095"/>
        <dbReference type="ChEBI" id="CHEBI:78442"/>
        <dbReference type="ChEBI" id="CHEBI:78531"/>
        <dbReference type="ChEBI" id="CHEBI:456215"/>
        <dbReference type="EC" id="6.1.1.20"/>
    </reaction>
</comment>
<accession>F4Q0B2</accession>
<keyword evidence="8" id="KW-0809">Transit peptide</keyword>
<dbReference type="SMART" id="SM00896">
    <property type="entry name" value="FDX-ACB"/>
    <property type="match status" value="1"/>
</dbReference>
<dbReference type="Pfam" id="PF01409">
    <property type="entry name" value="tRNA-synt_2d"/>
    <property type="match status" value="2"/>
</dbReference>
<evidence type="ECO:0000256" key="4">
    <source>
        <dbReference type="ARBA" id="ARBA00022598"/>
    </source>
</evidence>
<dbReference type="Gene3D" id="3.30.70.380">
    <property type="entry name" value="Ferrodoxin-fold anticodon-binding domain"/>
    <property type="match status" value="1"/>
</dbReference>
<evidence type="ECO:0000259" key="15">
    <source>
        <dbReference type="PROSITE" id="PS51447"/>
    </source>
</evidence>
<evidence type="ECO:0000256" key="2">
    <source>
        <dbReference type="ARBA" id="ARBA00008226"/>
    </source>
</evidence>
<feature type="region of interest" description="Disordered" evidence="13">
    <location>
        <begin position="38"/>
        <end position="61"/>
    </location>
</feature>
<evidence type="ECO:0000256" key="13">
    <source>
        <dbReference type="SAM" id="MobiDB-lite"/>
    </source>
</evidence>
<evidence type="ECO:0000313" key="17">
    <source>
        <dbReference type="Proteomes" id="UP000007797"/>
    </source>
</evidence>
<dbReference type="InterPro" id="IPR004530">
    <property type="entry name" value="Phe-tRNA-synth_IIc_mito"/>
</dbReference>
<comment type="subcellular location">
    <subcellularLocation>
        <location evidence="1">Mitochondrion matrix</location>
    </subcellularLocation>
</comment>
<evidence type="ECO:0000256" key="5">
    <source>
        <dbReference type="ARBA" id="ARBA00022741"/>
    </source>
</evidence>
<dbReference type="SUPFAM" id="SSF55681">
    <property type="entry name" value="Class II aaRS and biotin synthetases"/>
    <property type="match status" value="1"/>
</dbReference>
<dbReference type="CDD" id="cd00496">
    <property type="entry name" value="PheRS_alpha_core"/>
    <property type="match status" value="1"/>
</dbReference>
<dbReference type="PANTHER" id="PTHR11538">
    <property type="entry name" value="PHENYLALANYL-TRNA SYNTHETASE"/>
    <property type="match status" value="1"/>
</dbReference>
<dbReference type="GO" id="GO:0004826">
    <property type="term" value="F:phenylalanine-tRNA ligase activity"/>
    <property type="evidence" value="ECO:0007669"/>
    <property type="project" value="UniProtKB-EC"/>
</dbReference>
<dbReference type="PROSITE" id="PS51447">
    <property type="entry name" value="FDX_ACB"/>
    <property type="match status" value="1"/>
</dbReference>
<dbReference type="PROSITE" id="PS50862">
    <property type="entry name" value="AA_TRNA_LIGASE_II"/>
    <property type="match status" value="1"/>
</dbReference>
<dbReference type="InterPro" id="IPR005121">
    <property type="entry name" value="Fdx_antiC-bd"/>
</dbReference>
<evidence type="ECO:0000256" key="6">
    <source>
        <dbReference type="ARBA" id="ARBA00022840"/>
    </source>
</evidence>
<dbReference type="EC" id="6.1.1.20" evidence="3"/>
<feature type="domain" description="Aminoacyl-transfer RNA synthetases class-II family profile" evidence="14">
    <location>
        <begin position="114"/>
        <end position="388"/>
    </location>
</feature>
<gene>
    <name evidence="16" type="primary">mpheS</name>
    <name evidence="16" type="ORF">DFA_03755</name>
</gene>
<name>F4Q0B2_CACFS</name>
<keyword evidence="4" id="KW-0436">Ligase</keyword>
<dbReference type="KEGG" id="dfa:DFA_03755"/>
<evidence type="ECO:0000256" key="1">
    <source>
        <dbReference type="ARBA" id="ARBA00004305"/>
    </source>
</evidence>
<keyword evidence="9" id="KW-0496">Mitochondrion</keyword>